<dbReference type="RefSeq" id="WP_263541503.1">
    <property type="nucleotide sequence ID" value="NZ_JAOVZO020000018.1"/>
</dbReference>
<feature type="chain" id="PRO_5040807487" description="Transglutaminase superfamily protein" evidence="1">
    <location>
        <begin position="25"/>
        <end position="393"/>
    </location>
</feature>
<keyword evidence="3" id="KW-1185">Reference proteome</keyword>
<dbReference type="AlphaFoldDB" id="A0A9X4BIQ4"/>
<reference evidence="2" key="1">
    <citation type="submission" date="2023-02" db="EMBL/GenBank/DDBJ databases">
        <title>Tahibacter soli sp. nov. isolated from soil.</title>
        <authorList>
            <person name="Baek J.H."/>
            <person name="Lee J.K."/>
            <person name="Choi D.G."/>
            <person name="Jeon C.O."/>
        </authorList>
    </citation>
    <scope>NUCLEOTIDE SEQUENCE</scope>
    <source>
        <strain evidence="2">BL</strain>
    </source>
</reference>
<protein>
    <recommendedName>
        <fullName evidence="4">Transglutaminase superfamily protein</fullName>
    </recommendedName>
</protein>
<evidence type="ECO:0000313" key="3">
    <source>
        <dbReference type="Proteomes" id="UP001139971"/>
    </source>
</evidence>
<dbReference type="EMBL" id="JAOVZO020000018">
    <property type="protein sequence ID" value="MDC8013858.1"/>
    <property type="molecule type" value="Genomic_DNA"/>
</dbReference>
<name>A0A9X4BIQ4_9GAMM</name>
<evidence type="ECO:0008006" key="4">
    <source>
        <dbReference type="Google" id="ProtNLM"/>
    </source>
</evidence>
<evidence type="ECO:0000313" key="2">
    <source>
        <dbReference type="EMBL" id="MDC8013858.1"/>
    </source>
</evidence>
<gene>
    <name evidence="2" type="ORF">OD750_015045</name>
</gene>
<feature type="signal peptide" evidence="1">
    <location>
        <begin position="1"/>
        <end position="24"/>
    </location>
</feature>
<evidence type="ECO:0000256" key="1">
    <source>
        <dbReference type="SAM" id="SignalP"/>
    </source>
</evidence>
<accession>A0A9X4BIQ4</accession>
<organism evidence="2 3">
    <name type="scientific">Tahibacter soli</name>
    <dbReference type="NCBI Taxonomy" id="2983605"/>
    <lineage>
        <taxon>Bacteria</taxon>
        <taxon>Pseudomonadati</taxon>
        <taxon>Pseudomonadota</taxon>
        <taxon>Gammaproteobacteria</taxon>
        <taxon>Lysobacterales</taxon>
        <taxon>Rhodanobacteraceae</taxon>
        <taxon>Tahibacter</taxon>
    </lineage>
</organism>
<keyword evidence="1" id="KW-0732">Signal</keyword>
<dbReference type="Proteomes" id="UP001139971">
    <property type="component" value="Unassembled WGS sequence"/>
</dbReference>
<proteinExistence type="predicted"/>
<comment type="caution">
    <text evidence="2">The sequence shown here is derived from an EMBL/GenBank/DDBJ whole genome shotgun (WGS) entry which is preliminary data.</text>
</comment>
<sequence>MLSLQTLARATLLCLALVAPSARALDFSIAITPDDALYPVFDLSQGRPAARAETTIVGAGTGLVQIERVAARDGERVALAIRSPWLAQAASLDATLPRAGERYRLRPALEWNTAALARLAAPQAIALDVEFAVDGTTERRSQPARLHPLGEALYYVRAGNAEVDLGWIFAAYADPSSRIVDAILDAARERHPDLAFDARGRSRADTLALAFAIWEVLERHGLRYADEDPGVARGPTAWSQRVRLHEDVWRERRANCLDGSLLIAAALERIGVGSALILVPGHALLAFHGESGDDAPLFVETTLLGKRSLPPRPRASFADRLAGFDPRAMDSFDAALAAGRARYARESAGFRRRNPDYQWIDLPTARAYGIIPLAAGAAASAGAAPGAARRTSR</sequence>